<feature type="domain" description="XdhC- CoxI" evidence="1">
    <location>
        <begin position="14"/>
        <end position="73"/>
    </location>
</feature>
<dbReference type="PANTHER" id="PTHR30388:SF6">
    <property type="entry name" value="XANTHINE DEHYDROGENASE SUBUNIT A-RELATED"/>
    <property type="match status" value="1"/>
</dbReference>
<dbReference type="InterPro" id="IPR003777">
    <property type="entry name" value="XdhC_CoxI"/>
</dbReference>
<dbReference type="Proteomes" id="UP000323917">
    <property type="component" value="Chromosome"/>
</dbReference>
<feature type="domain" description="XdhC Rossmann" evidence="2">
    <location>
        <begin position="112"/>
        <end position="255"/>
    </location>
</feature>
<dbReference type="InterPro" id="IPR052698">
    <property type="entry name" value="MoCofactor_Util/Proc"/>
</dbReference>
<dbReference type="Gene3D" id="3.40.50.720">
    <property type="entry name" value="NAD(P)-binding Rossmann-like Domain"/>
    <property type="match status" value="1"/>
</dbReference>
<evidence type="ECO:0000313" key="3">
    <source>
        <dbReference type="EMBL" id="QEG37264.1"/>
    </source>
</evidence>
<proteinExistence type="predicted"/>
<dbReference type="InterPro" id="IPR027051">
    <property type="entry name" value="XdhC_Rossmann_dom"/>
</dbReference>
<dbReference type="Pfam" id="PF13478">
    <property type="entry name" value="XdhC_C"/>
    <property type="match status" value="1"/>
</dbReference>
<evidence type="ECO:0000313" key="4">
    <source>
        <dbReference type="Proteomes" id="UP000323917"/>
    </source>
</evidence>
<dbReference type="NCBIfam" id="TIGR02964">
    <property type="entry name" value="xanthine_xdhC"/>
    <property type="match status" value="1"/>
</dbReference>
<dbReference type="PANTHER" id="PTHR30388">
    <property type="entry name" value="ALDEHYDE OXIDOREDUCTASE MOLYBDENUM COFACTOR ASSEMBLY PROTEIN"/>
    <property type="match status" value="1"/>
</dbReference>
<dbReference type="KEGG" id="bgok:Pr1d_46050"/>
<gene>
    <name evidence="3" type="ORF">Pr1d_46050</name>
</gene>
<evidence type="ECO:0000259" key="1">
    <source>
        <dbReference type="Pfam" id="PF02625"/>
    </source>
</evidence>
<dbReference type="InterPro" id="IPR014308">
    <property type="entry name" value="Xanthine_DH_XdhC"/>
</dbReference>
<dbReference type="EMBL" id="CP042913">
    <property type="protein sequence ID" value="QEG37264.1"/>
    <property type="molecule type" value="Genomic_DNA"/>
</dbReference>
<evidence type="ECO:0000259" key="2">
    <source>
        <dbReference type="Pfam" id="PF13478"/>
    </source>
</evidence>
<reference evidence="3 4" key="1">
    <citation type="submission" date="2019-08" db="EMBL/GenBank/DDBJ databases">
        <title>Deep-cultivation of Planctomycetes and their phenomic and genomic characterization uncovers novel biology.</title>
        <authorList>
            <person name="Wiegand S."/>
            <person name="Jogler M."/>
            <person name="Boedeker C."/>
            <person name="Pinto D."/>
            <person name="Vollmers J."/>
            <person name="Rivas-Marin E."/>
            <person name="Kohn T."/>
            <person name="Peeters S.H."/>
            <person name="Heuer A."/>
            <person name="Rast P."/>
            <person name="Oberbeckmann S."/>
            <person name="Bunk B."/>
            <person name="Jeske O."/>
            <person name="Meyerdierks A."/>
            <person name="Storesund J.E."/>
            <person name="Kallscheuer N."/>
            <person name="Luecker S."/>
            <person name="Lage O.M."/>
            <person name="Pohl T."/>
            <person name="Merkel B.J."/>
            <person name="Hornburger P."/>
            <person name="Mueller R.-W."/>
            <person name="Bruemmer F."/>
            <person name="Labrenz M."/>
            <person name="Spormann A.M."/>
            <person name="Op den Camp H."/>
            <person name="Overmann J."/>
            <person name="Amann R."/>
            <person name="Jetten M.S.M."/>
            <person name="Mascher T."/>
            <person name="Medema M.H."/>
            <person name="Devos D.P."/>
            <person name="Kaster A.-K."/>
            <person name="Ovreas L."/>
            <person name="Rohde M."/>
            <person name="Galperin M.Y."/>
            <person name="Jogler C."/>
        </authorList>
    </citation>
    <scope>NUCLEOTIDE SEQUENCE [LARGE SCALE GENOMIC DNA]</scope>
    <source>
        <strain evidence="3 4">Pr1d</strain>
    </source>
</reference>
<keyword evidence="4" id="KW-1185">Reference proteome</keyword>
<dbReference type="RefSeq" id="WP_148075522.1">
    <property type="nucleotide sequence ID" value="NZ_CP042913.1"/>
</dbReference>
<dbReference type="AlphaFoldDB" id="A0A5B9QE91"/>
<dbReference type="OrthoDB" id="9773039at2"/>
<organism evidence="3 4">
    <name type="scientific">Bythopirellula goksoeyrii</name>
    <dbReference type="NCBI Taxonomy" id="1400387"/>
    <lineage>
        <taxon>Bacteria</taxon>
        <taxon>Pseudomonadati</taxon>
        <taxon>Planctomycetota</taxon>
        <taxon>Planctomycetia</taxon>
        <taxon>Pirellulales</taxon>
        <taxon>Lacipirellulaceae</taxon>
        <taxon>Bythopirellula</taxon>
    </lineage>
</organism>
<accession>A0A5B9QE91</accession>
<sequence>MAPHGFVERLAELARVGEPFVSVTMVEAVGSTPQDTGSKMLVTTEGLSSGTVGGGKVEHKAIQHAQAMLADTSGQAPVHQLVEWNLQRDVGMTCGGVVKLFFETYNHSDWQVVIFGAGHVASAVTSCLGQINCHTRCIDSRSEWLDKIADRDRLTKIRTDDLPAQVAALPSDAFVLCITMGHGTDRPVLAEIFRQGRTFPYLGVIGSRAKRGVLVRELVADGIPREQAEAFHCPIGLPLGTNEPGEIAISVVAELIQERDRWRGKK</sequence>
<dbReference type="Pfam" id="PF02625">
    <property type="entry name" value="XdhC_CoxI"/>
    <property type="match status" value="1"/>
</dbReference>
<name>A0A5B9QE91_9BACT</name>
<protein>
    <submittedName>
        <fullName evidence="3">XdhC and CoxI family protein</fullName>
    </submittedName>
</protein>